<accession>A0ABY9TEU7</accession>
<feature type="domain" description="Isochorismatase-like" evidence="1">
    <location>
        <begin position="7"/>
        <end position="156"/>
    </location>
</feature>
<dbReference type="RefSeq" id="WP_348386419.1">
    <property type="nucleotide sequence ID" value="NZ_CP134146.1"/>
</dbReference>
<dbReference type="Gene3D" id="3.40.50.850">
    <property type="entry name" value="Isochorismatase-like"/>
    <property type="match status" value="1"/>
</dbReference>
<dbReference type="Proteomes" id="UP001248581">
    <property type="component" value="Chromosome"/>
</dbReference>
<dbReference type="PANTHER" id="PTHR14119:SF3">
    <property type="entry name" value="ISOCHORISMATASE DOMAIN-CONTAINING PROTEIN 2"/>
    <property type="match status" value="1"/>
</dbReference>
<dbReference type="Pfam" id="PF00857">
    <property type="entry name" value="Isochorismatase"/>
    <property type="match status" value="1"/>
</dbReference>
<evidence type="ECO:0000259" key="1">
    <source>
        <dbReference type="Pfam" id="PF00857"/>
    </source>
</evidence>
<evidence type="ECO:0000313" key="3">
    <source>
        <dbReference type="Proteomes" id="UP001248581"/>
    </source>
</evidence>
<evidence type="ECO:0000313" key="2">
    <source>
        <dbReference type="EMBL" id="WNC67255.1"/>
    </source>
</evidence>
<organism evidence="2 3">
    <name type="scientific">Thalassotalea nanhaiensis</name>
    <dbReference type="NCBI Taxonomy" id="3065648"/>
    <lineage>
        <taxon>Bacteria</taxon>
        <taxon>Pseudomonadati</taxon>
        <taxon>Pseudomonadota</taxon>
        <taxon>Gammaproteobacteria</taxon>
        <taxon>Alteromonadales</taxon>
        <taxon>Colwelliaceae</taxon>
        <taxon>Thalassotalea</taxon>
    </lineage>
</organism>
<keyword evidence="3" id="KW-1185">Reference proteome</keyword>
<name>A0ABY9TEU7_9GAMM</name>
<dbReference type="PANTHER" id="PTHR14119">
    <property type="entry name" value="HYDROLASE"/>
    <property type="match status" value="1"/>
</dbReference>
<reference evidence="3" key="1">
    <citation type="submission" date="2023-09" db="EMBL/GenBank/DDBJ databases">
        <authorList>
            <person name="Li S."/>
            <person name="Li X."/>
            <person name="Zhang C."/>
            <person name="Zhao Z."/>
        </authorList>
    </citation>
    <scope>NUCLEOTIDE SEQUENCE [LARGE SCALE GENOMIC DNA]</scope>
    <source>
        <strain evidence="3">SQ345</strain>
    </source>
</reference>
<dbReference type="InterPro" id="IPR000868">
    <property type="entry name" value="Isochorismatase-like_dom"/>
</dbReference>
<proteinExistence type="predicted"/>
<sequence length="179" mass="19883">MLNKEDTVFVLVDVQGNLAGLMQDKQTLFSNLQKLIKSLQILNIPIIWVEQTPGAIGDTIVQISSLLPNQSPISKTTFSAVKNTEFMTALKNVGRKQVLVAGIESHVCVYQTAMDLHKQDFYVEIVSDAVSSRTATNKQIALLKMQNKGLTLTNTEMALFELLGDAQCEEFKQIIKIIK</sequence>
<dbReference type="InterPro" id="IPR036380">
    <property type="entry name" value="Isochorismatase-like_sf"/>
</dbReference>
<dbReference type="InterPro" id="IPR050993">
    <property type="entry name" value="Isochorismatase_domain"/>
</dbReference>
<protein>
    <submittedName>
        <fullName evidence="2">Isochorismatase family protein</fullName>
    </submittedName>
</protein>
<dbReference type="EMBL" id="CP134146">
    <property type="protein sequence ID" value="WNC67255.1"/>
    <property type="molecule type" value="Genomic_DNA"/>
</dbReference>
<gene>
    <name evidence="2" type="ORF">RI845_12075</name>
</gene>
<dbReference type="SUPFAM" id="SSF52499">
    <property type="entry name" value="Isochorismatase-like hydrolases"/>
    <property type="match status" value="1"/>
</dbReference>